<keyword evidence="1" id="KW-1133">Transmembrane helix</keyword>
<feature type="transmembrane region" description="Helical" evidence="1">
    <location>
        <begin position="114"/>
        <end position="133"/>
    </location>
</feature>
<keyword evidence="1" id="KW-0812">Transmembrane</keyword>
<comment type="caution">
    <text evidence="2">The sequence shown here is derived from an EMBL/GenBank/DDBJ whole genome shotgun (WGS) entry which is preliminary data.</text>
</comment>
<accession>A0ABQ3GTN8</accession>
<evidence type="ECO:0000256" key="1">
    <source>
        <dbReference type="SAM" id="Phobius"/>
    </source>
</evidence>
<feature type="transmembrane region" description="Helical" evidence="1">
    <location>
        <begin position="72"/>
        <end position="94"/>
    </location>
</feature>
<feature type="transmembrane region" description="Helical" evidence="1">
    <location>
        <begin position="199"/>
        <end position="221"/>
    </location>
</feature>
<dbReference type="Proteomes" id="UP000610203">
    <property type="component" value="Unassembled WGS sequence"/>
</dbReference>
<evidence type="ECO:0000313" key="2">
    <source>
        <dbReference type="EMBL" id="GHD34578.1"/>
    </source>
</evidence>
<evidence type="ECO:0008006" key="4">
    <source>
        <dbReference type="Google" id="ProtNLM"/>
    </source>
</evidence>
<organism evidence="2 3">
    <name type="scientific">Psychrobacter glaciei</name>
    <dbReference type="NCBI Taxonomy" id="619771"/>
    <lineage>
        <taxon>Bacteria</taxon>
        <taxon>Pseudomonadati</taxon>
        <taxon>Pseudomonadota</taxon>
        <taxon>Gammaproteobacteria</taxon>
        <taxon>Moraxellales</taxon>
        <taxon>Moraxellaceae</taxon>
        <taxon>Psychrobacter</taxon>
    </lineage>
</organism>
<sequence>MDKFNKFSRLKTKKLSDTNTNAPVIDYQAKLAEHGLTREQVIATERKLAKFANTMDSLVRVPFTKQGMGADAALSTIPLAGDLAGLALTSYAFILGRQLGVPAHKMTPAVRLALIDMVVGIVPGIGTLLDIFIRPSRKTLGIVHEHLQDEYGITETMHLDRPFLHQSLEDKQQRSRFGFFWRNPVVAWLYLHIPDMLGLMVIVVIGWGLWAMISWLVSLFGKTTGFG</sequence>
<keyword evidence="1" id="KW-0472">Membrane</keyword>
<keyword evidence="3" id="KW-1185">Reference proteome</keyword>
<dbReference type="RefSeq" id="WP_189585356.1">
    <property type="nucleotide sequence ID" value="NZ_BMZR01000004.1"/>
</dbReference>
<reference evidence="3" key="1">
    <citation type="journal article" date="2019" name="Int. J. Syst. Evol. Microbiol.">
        <title>The Global Catalogue of Microorganisms (GCM) 10K type strain sequencing project: providing services to taxonomists for standard genome sequencing and annotation.</title>
        <authorList>
            <consortium name="The Broad Institute Genomics Platform"/>
            <consortium name="The Broad Institute Genome Sequencing Center for Infectious Disease"/>
            <person name="Wu L."/>
            <person name="Ma J."/>
        </authorList>
    </citation>
    <scope>NUCLEOTIDE SEQUENCE [LARGE SCALE GENOMIC DNA]</scope>
    <source>
        <strain evidence="3">KCTC 42280</strain>
    </source>
</reference>
<gene>
    <name evidence="2" type="ORF">GCM10016272_19740</name>
</gene>
<name>A0ABQ3GTN8_9GAMM</name>
<proteinExistence type="predicted"/>
<evidence type="ECO:0000313" key="3">
    <source>
        <dbReference type="Proteomes" id="UP000610203"/>
    </source>
</evidence>
<dbReference type="InterPro" id="IPR025187">
    <property type="entry name" value="DUF4112"/>
</dbReference>
<dbReference type="Pfam" id="PF13430">
    <property type="entry name" value="DUF4112"/>
    <property type="match status" value="1"/>
</dbReference>
<dbReference type="EMBL" id="BMZR01000004">
    <property type="protein sequence ID" value="GHD34578.1"/>
    <property type="molecule type" value="Genomic_DNA"/>
</dbReference>
<protein>
    <recommendedName>
        <fullName evidence="4">DUF4112 domain-containing protein</fullName>
    </recommendedName>
</protein>